<evidence type="ECO:0000256" key="3">
    <source>
        <dbReference type="ARBA" id="ARBA00022475"/>
    </source>
</evidence>
<dbReference type="InterPro" id="IPR035906">
    <property type="entry name" value="MetI-like_sf"/>
</dbReference>
<feature type="transmembrane region" description="Helical" evidence="7">
    <location>
        <begin position="6"/>
        <end position="25"/>
    </location>
</feature>
<comment type="caution">
    <text evidence="8">The sequence shown here is derived from an EMBL/GenBank/DDBJ whole genome shotgun (WGS) entry which is preliminary data.</text>
</comment>
<comment type="subcellular location">
    <subcellularLocation>
        <location evidence="1">Cell membrane</location>
        <topology evidence="1">Multi-pass membrane protein</topology>
    </subcellularLocation>
</comment>
<evidence type="ECO:0000256" key="5">
    <source>
        <dbReference type="ARBA" id="ARBA00022989"/>
    </source>
</evidence>
<dbReference type="Gene3D" id="1.10.3720.10">
    <property type="entry name" value="MetI-like"/>
    <property type="match status" value="1"/>
</dbReference>
<accession>A0A839TFK9</accession>
<dbReference type="PANTHER" id="PTHR43744:SF12">
    <property type="entry name" value="ABC TRANSPORTER PERMEASE PROTEIN MG189-RELATED"/>
    <property type="match status" value="1"/>
</dbReference>
<dbReference type="AlphaFoldDB" id="A0A839TFK9"/>
<keyword evidence="2" id="KW-0813">Transport</keyword>
<dbReference type="PANTHER" id="PTHR43744">
    <property type="entry name" value="ABC TRANSPORTER PERMEASE PROTEIN MG189-RELATED-RELATED"/>
    <property type="match status" value="1"/>
</dbReference>
<evidence type="ECO:0000256" key="4">
    <source>
        <dbReference type="ARBA" id="ARBA00022692"/>
    </source>
</evidence>
<reference evidence="8 9" key="1">
    <citation type="submission" date="2020-08" db="EMBL/GenBank/DDBJ databases">
        <title>Genomic Encyclopedia of Type Strains, Phase III (KMG-III): the genomes of soil and plant-associated and newly described type strains.</title>
        <authorList>
            <person name="Whitman W."/>
        </authorList>
    </citation>
    <scope>NUCLEOTIDE SEQUENCE [LARGE SCALE GENOMIC DNA]</scope>
    <source>
        <strain evidence="8 9">CECT 5831</strain>
    </source>
</reference>
<evidence type="ECO:0000313" key="8">
    <source>
        <dbReference type="EMBL" id="MBB3125372.1"/>
    </source>
</evidence>
<sequence length="104" mass="11300">MNTILYTSSNVAGVLITSIASGYAFSKLDFKGRKTIFLAYIGTMMVPSQVTIIPVFIFLSQMNWVDSWGAMMAAATMVSAPVLILFLFVQKYSIEGIAMTGIKG</sequence>
<name>A0A839TFK9_9BACL</name>
<dbReference type="SUPFAM" id="SSF161098">
    <property type="entry name" value="MetI-like"/>
    <property type="match status" value="2"/>
</dbReference>
<dbReference type="GO" id="GO:0005886">
    <property type="term" value="C:plasma membrane"/>
    <property type="evidence" value="ECO:0007669"/>
    <property type="project" value="UniProtKB-SubCell"/>
</dbReference>
<keyword evidence="4 7" id="KW-0812">Transmembrane</keyword>
<evidence type="ECO:0000313" key="9">
    <source>
        <dbReference type="Proteomes" id="UP000517523"/>
    </source>
</evidence>
<feature type="transmembrane region" description="Helical" evidence="7">
    <location>
        <begin position="37"/>
        <end position="62"/>
    </location>
</feature>
<evidence type="ECO:0000256" key="2">
    <source>
        <dbReference type="ARBA" id="ARBA00022448"/>
    </source>
</evidence>
<keyword evidence="3" id="KW-1003">Cell membrane</keyword>
<dbReference type="RefSeq" id="WP_246426377.1">
    <property type="nucleotide sequence ID" value="NZ_JACHXJ010000001.1"/>
</dbReference>
<evidence type="ECO:0000256" key="1">
    <source>
        <dbReference type="ARBA" id="ARBA00004651"/>
    </source>
</evidence>
<evidence type="ECO:0000256" key="7">
    <source>
        <dbReference type="SAM" id="Phobius"/>
    </source>
</evidence>
<organism evidence="8 9">
    <name type="scientific">Paenibacillus rhizosphaerae</name>
    <dbReference type="NCBI Taxonomy" id="297318"/>
    <lineage>
        <taxon>Bacteria</taxon>
        <taxon>Bacillati</taxon>
        <taxon>Bacillota</taxon>
        <taxon>Bacilli</taxon>
        <taxon>Bacillales</taxon>
        <taxon>Paenibacillaceae</taxon>
        <taxon>Paenibacillus</taxon>
    </lineage>
</organism>
<gene>
    <name evidence="8" type="ORF">FHS19_000026</name>
</gene>
<dbReference type="EMBL" id="JACHXJ010000001">
    <property type="protein sequence ID" value="MBB3125372.1"/>
    <property type="molecule type" value="Genomic_DNA"/>
</dbReference>
<protein>
    <submittedName>
        <fullName evidence="8">ABC-type glycerol-3-phosphate transport system permease component</fullName>
    </submittedName>
</protein>
<feature type="transmembrane region" description="Helical" evidence="7">
    <location>
        <begin position="68"/>
        <end position="89"/>
    </location>
</feature>
<keyword evidence="5 7" id="KW-1133">Transmembrane helix</keyword>
<evidence type="ECO:0000256" key="6">
    <source>
        <dbReference type="ARBA" id="ARBA00023136"/>
    </source>
</evidence>
<keyword evidence="6 7" id="KW-0472">Membrane</keyword>
<proteinExistence type="predicted"/>
<dbReference type="Proteomes" id="UP000517523">
    <property type="component" value="Unassembled WGS sequence"/>
</dbReference>